<comment type="caution">
    <text evidence="1">The sequence shown here is derived from an EMBL/GenBank/DDBJ whole genome shotgun (WGS) entry which is preliminary data.</text>
</comment>
<keyword evidence="2" id="KW-1185">Reference proteome</keyword>
<dbReference type="OrthoDB" id="10263185at2759"/>
<feature type="non-terminal residue" evidence="1">
    <location>
        <position position="236"/>
    </location>
</feature>
<dbReference type="GO" id="GO:0030692">
    <property type="term" value="C:Noc4p-Nop14p complex"/>
    <property type="evidence" value="ECO:0007669"/>
    <property type="project" value="TreeGrafter"/>
</dbReference>
<protein>
    <submittedName>
        <fullName evidence="1">2673_t:CDS:1</fullName>
    </submittedName>
</protein>
<dbReference type="EMBL" id="CAJVPV010024136">
    <property type="protein sequence ID" value="CAG8725658.1"/>
    <property type="molecule type" value="Genomic_DNA"/>
</dbReference>
<name>A0A9N9I919_9GLOM</name>
<organism evidence="1 2">
    <name type="scientific">Acaulospora morrowiae</name>
    <dbReference type="NCBI Taxonomy" id="94023"/>
    <lineage>
        <taxon>Eukaryota</taxon>
        <taxon>Fungi</taxon>
        <taxon>Fungi incertae sedis</taxon>
        <taxon>Mucoromycota</taxon>
        <taxon>Glomeromycotina</taxon>
        <taxon>Glomeromycetes</taxon>
        <taxon>Diversisporales</taxon>
        <taxon>Acaulosporaceae</taxon>
        <taxon>Acaulospora</taxon>
    </lineage>
</organism>
<sequence length="236" mass="27212">TVSESSTENTEKLKEKIKELEHGILESKSNYNNFVILLECTEHKSPKVIHAAIHALYRSFLPLLARGELQKPKGPTGNDDKVTIVIWLRENYIRYVNKLCSLLRHEEPGLQVPSLNILLELLKVESSYLSTSSGVHHFSNNHFYRVVEGLIDNENFSEQLKTEFVKKYFNIYDDLRFYFLKDASKIINLAMDSGKPKDKSGPISKKKRTEEIPDVRLNNLMENTFAILEKLQTMPT</sequence>
<proteinExistence type="predicted"/>
<gene>
    <name evidence="1" type="ORF">AMORRO_LOCUS13639</name>
</gene>
<accession>A0A9N9I919</accession>
<dbReference type="InterPro" id="IPR027193">
    <property type="entry name" value="Noc4"/>
</dbReference>
<dbReference type="PANTHER" id="PTHR12455:SF0">
    <property type="entry name" value="NUCLEOLAR COMPLEX PROTEIN 4 HOMOLOG"/>
    <property type="match status" value="1"/>
</dbReference>
<evidence type="ECO:0000313" key="2">
    <source>
        <dbReference type="Proteomes" id="UP000789342"/>
    </source>
</evidence>
<dbReference type="PANTHER" id="PTHR12455">
    <property type="entry name" value="NUCLEOLAR COMPLEX PROTEIN 4"/>
    <property type="match status" value="1"/>
</dbReference>
<feature type="non-terminal residue" evidence="1">
    <location>
        <position position="1"/>
    </location>
</feature>
<dbReference type="GO" id="GO:0042254">
    <property type="term" value="P:ribosome biogenesis"/>
    <property type="evidence" value="ECO:0007669"/>
    <property type="project" value="InterPro"/>
</dbReference>
<reference evidence="1" key="1">
    <citation type="submission" date="2021-06" db="EMBL/GenBank/DDBJ databases">
        <authorList>
            <person name="Kallberg Y."/>
            <person name="Tangrot J."/>
            <person name="Rosling A."/>
        </authorList>
    </citation>
    <scope>NUCLEOTIDE SEQUENCE</scope>
    <source>
        <strain evidence="1">CL551</strain>
    </source>
</reference>
<evidence type="ECO:0000313" key="1">
    <source>
        <dbReference type="EMBL" id="CAG8725658.1"/>
    </source>
</evidence>
<dbReference type="GO" id="GO:0032040">
    <property type="term" value="C:small-subunit processome"/>
    <property type="evidence" value="ECO:0007669"/>
    <property type="project" value="TreeGrafter"/>
</dbReference>
<dbReference type="Proteomes" id="UP000789342">
    <property type="component" value="Unassembled WGS sequence"/>
</dbReference>
<dbReference type="AlphaFoldDB" id="A0A9N9I919"/>